<dbReference type="EMBL" id="CAJPIZ010000372">
    <property type="protein sequence ID" value="CAG2101266.1"/>
    <property type="molecule type" value="Genomic_DNA"/>
</dbReference>
<protein>
    <submittedName>
        <fullName evidence="2">Uncharacterized protein</fullName>
    </submittedName>
</protein>
<feature type="compositionally biased region" description="Basic and acidic residues" evidence="1">
    <location>
        <begin position="119"/>
        <end position="131"/>
    </location>
</feature>
<proteinExistence type="predicted"/>
<dbReference type="Proteomes" id="UP000759131">
    <property type="component" value="Unassembled WGS sequence"/>
</dbReference>
<name>A0A7R9KD22_9ACAR</name>
<dbReference type="EMBL" id="OC854947">
    <property type="protein sequence ID" value="CAD7620836.1"/>
    <property type="molecule type" value="Genomic_DNA"/>
</dbReference>
<organism evidence="2">
    <name type="scientific">Medioppia subpectinata</name>
    <dbReference type="NCBI Taxonomy" id="1979941"/>
    <lineage>
        <taxon>Eukaryota</taxon>
        <taxon>Metazoa</taxon>
        <taxon>Ecdysozoa</taxon>
        <taxon>Arthropoda</taxon>
        <taxon>Chelicerata</taxon>
        <taxon>Arachnida</taxon>
        <taxon>Acari</taxon>
        <taxon>Acariformes</taxon>
        <taxon>Sarcoptiformes</taxon>
        <taxon>Oribatida</taxon>
        <taxon>Brachypylina</taxon>
        <taxon>Oppioidea</taxon>
        <taxon>Oppiidae</taxon>
        <taxon>Medioppia</taxon>
    </lineage>
</organism>
<reference evidence="2" key="1">
    <citation type="submission" date="2020-11" db="EMBL/GenBank/DDBJ databases">
        <authorList>
            <person name="Tran Van P."/>
        </authorList>
    </citation>
    <scope>NUCLEOTIDE SEQUENCE</scope>
</reference>
<accession>A0A7R9KD22</accession>
<feature type="region of interest" description="Disordered" evidence="1">
    <location>
        <begin position="167"/>
        <end position="198"/>
    </location>
</feature>
<feature type="compositionally biased region" description="Polar residues" evidence="1">
    <location>
        <begin position="98"/>
        <end position="109"/>
    </location>
</feature>
<dbReference type="AlphaFoldDB" id="A0A7R9KD22"/>
<feature type="region of interest" description="Disordered" evidence="1">
    <location>
        <begin position="79"/>
        <end position="145"/>
    </location>
</feature>
<feature type="compositionally biased region" description="Basic residues" evidence="1">
    <location>
        <begin position="175"/>
        <end position="190"/>
    </location>
</feature>
<gene>
    <name evidence="2" type="ORF">OSB1V03_LOCUS1317</name>
</gene>
<evidence type="ECO:0000313" key="2">
    <source>
        <dbReference type="EMBL" id="CAD7620836.1"/>
    </source>
</evidence>
<evidence type="ECO:0000256" key="1">
    <source>
        <dbReference type="SAM" id="MobiDB-lite"/>
    </source>
</evidence>
<evidence type="ECO:0000313" key="3">
    <source>
        <dbReference type="Proteomes" id="UP000759131"/>
    </source>
</evidence>
<keyword evidence="3" id="KW-1185">Reference proteome</keyword>
<sequence length="223" mass="26117">MECTVIAEVKSHGTFEKETWAFRLLAIYHLAKPSTQIFNFAYILLTISTILAEDSYRRSTKPSKNIANEFSNKSIAKTVESDIESERLSPKLRKIPQILQSESNDQNGSRGRKSGKRNTRADNRAAAESYRRGGPFLGSDEVPDNEEETFEELENDFRVDDMGNDVRDHELYHGQPRRHRKRKHKHKRRRYQEPPRYPPIDRDTLYEVGLLIYTRDFQQDMII</sequence>